<feature type="transmembrane region" description="Helical" evidence="13">
    <location>
        <begin position="124"/>
        <end position="149"/>
    </location>
</feature>
<dbReference type="InterPro" id="IPR000276">
    <property type="entry name" value="GPCR_Rhodpsn"/>
</dbReference>
<dbReference type="PANTHER" id="PTHR24240">
    <property type="entry name" value="OPSIN"/>
    <property type="match status" value="1"/>
</dbReference>
<evidence type="ECO:0000256" key="9">
    <source>
        <dbReference type="ARBA" id="ARBA00023136"/>
    </source>
</evidence>
<keyword evidence="6 13" id="KW-1133">Transmembrane helix</keyword>
<keyword evidence="11 13" id="KW-0675">Receptor</keyword>
<organism evidence="15 16">
    <name type="scientific">Clavelina lepadiformis</name>
    <name type="common">Light-bulb sea squirt</name>
    <name type="synonym">Ascidia lepadiformis</name>
    <dbReference type="NCBI Taxonomy" id="159417"/>
    <lineage>
        <taxon>Eukaryota</taxon>
        <taxon>Metazoa</taxon>
        <taxon>Chordata</taxon>
        <taxon>Tunicata</taxon>
        <taxon>Ascidiacea</taxon>
        <taxon>Aplousobranchia</taxon>
        <taxon>Clavelinidae</taxon>
        <taxon>Clavelina</taxon>
    </lineage>
</organism>
<proteinExistence type="inferred from homology"/>
<evidence type="ECO:0000256" key="5">
    <source>
        <dbReference type="ARBA" id="ARBA00022925"/>
    </source>
</evidence>
<dbReference type="SUPFAM" id="SSF81321">
    <property type="entry name" value="Family A G protein-coupled receptor-like"/>
    <property type="match status" value="1"/>
</dbReference>
<evidence type="ECO:0000256" key="8">
    <source>
        <dbReference type="ARBA" id="ARBA00023040"/>
    </source>
</evidence>
<evidence type="ECO:0000256" key="2">
    <source>
        <dbReference type="ARBA" id="ARBA00022543"/>
    </source>
</evidence>
<evidence type="ECO:0000256" key="3">
    <source>
        <dbReference type="ARBA" id="ARBA00022606"/>
    </source>
</evidence>
<feature type="transmembrane region" description="Helical" evidence="13">
    <location>
        <begin position="161"/>
        <end position="182"/>
    </location>
</feature>
<evidence type="ECO:0000256" key="4">
    <source>
        <dbReference type="ARBA" id="ARBA00022692"/>
    </source>
</evidence>
<evidence type="ECO:0000256" key="7">
    <source>
        <dbReference type="ARBA" id="ARBA00022991"/>
    </source>
</evidence>
<protein>
    <recommendedName>
        <fullName evidence="14">G-protein coupled receptors family 1 profile domain-containing protein</fullName>
    </recommendedName>
</protein>
<feature type="transmembrane region" description="Helical" evidence="13">
    <location>
        <begin position="296"/>
        <end position="316"/>
    </location>
</feature>
<evidence type="ECO:0000256" key="1">
    <source>
        <dbReference type="ARBA" id="ARBA00004141"/>
    </source>
</evidence>
<dbReference type="InterPro" id="IPR001760">
    <property type="entry name" value="Opsin"/>
</dbReference>
<accession>A0ABP0FRA8</accession>
<reference evidence="15 16" key="1">
    <citation type="submission" date="2024-02" db="EMBL/GenBank/DDBJ databases">
        <authorList>
            <person name="Daric V."/>
            <person name="Darras S."/>
        </authorList>
    </citation>
    <scope>NUCLEOTIDE SEQUENCE [LARGE SCALE GENOMIC DNA]</scope>
</reference>
<evidence type="ECO:0000256" key="6">
    <source>
        <dbReference type="ARBA" id="ARBA00022989"/>
    </source>
</evidence>
<keyword evidence="12 13" id="KW-0807">Transducer</keyword>
<dbReference type="PROSITE" id="PS00237">
    <property type="entry name" value="G_PROTEIN_RECEP_F1_1"/>
    <property type="match status" value="1"/>
</dbReference>
<keyword evidence="7 13" id="KW-0157">Chromophore</keyword>
<dbReference type="InterPro" id="IPR050125">
    <property type="entry name" value="GPCR_opsins"/>
</dbReference>
<dbReference type="Proteomes" id="UP001642483">
    <property type="component" value="Unassembled WGS sequence"/>
</dbReference>
<feature type="transmembrane region" description="Helical" evidence="13">
    <location>
        <begin position="249"/>
        <end position="275"/>
    </location>
</feature>
<feature type="domain" description="G-protein coupled receptors family 1 profile" evidence="14">
    <location>
        <begin position="103"/>
        <end position="352"/>
    </location>
</feature>
<keyword evidence="16" id="KW-1185">Reference proteome</keyword>
<evidence type="ECO:0000256" key="11">
    <source>
        <dbReference type="ARBA" id="ARBA00023170"/>
    </source>
</evidence>
<comment type="caution">
    <text evidence="15">The sequence shown here is derived from an EMBL/GenBank/DDBJ whole genome shotgun (WGS) entry which is preliminary data.</text>
</comment>
<comment type="subcellular location">
    <subcellularLocation>
        <location evidence="1 13">Membrane</location>
        <topology evidence="1 13">Multi-pass membrane protein</topology>
    </subcellularLocation>
</comment>
<sequence length="388" mass="44008">MNLLSFIITIATTWYRLLNSVTIIEQWMICLINAIEMDTLTATADFENLAEMVSTPVTNSDSTNPYVLYGDGWVPDHIQIVSREYYTFISVYMTVLSILSCFFNSVVIVVTIKYKELRKPINYIIVNLAVADLASTLIGCTIPIFTNAVGYFYLGKYVCQFLGYTVSISSIVSLLSISVMAFERFVVICKPFGSKRFGRKQALLGIAFTWTWSIIWNTPPLVLWDGYVPEGIGTSCAPNWLSEGLRERIYLLLYFITCFFIPLAVIAVCYWKILAFLREFARNNSLPENTKSEAKVTKLTAIASAAFLFAWLPYAGFSMYKIFTPGSQMNFAFASIPAYFAKSSHIYNPFIYVGLNRQFCKCVMRMFVSEQKKQNDTPANDNIKEVTV</sequence>
<evidence type="ECO:0000313" key="15">
    <source>
        <dbReference type="EMBL" id="CAK8681186.1"/>
    </source>
</evidence>
<keyword evidence="4 13" id="KW-0812">Transmembrane</keyword>
<keyword evidence="3 13" id="KW-0716">Sensory transduction</keyword>
<keyword evidence="5 13" id="KW-0681">Retinal protein</keyword>
<dbReference type="PRINTS" id="PR00237">
    <property type="entry name" value="GPCRRHODOPSN"/>
</dbReference>
<keyword evidence="2 13" id="KW-0600">Photoreceptor protein</keyword>
<comment type="caution">
    <text evidence="13">Lacks conserved residue(s) required for the propagation of feature annotation.</text>
</comment>
<evidence type="ECO:0000256" key="13">
    <source>
        <dbReference type="RuleBase" id="RU004951"/>
    </source>
</evidence>
<evidence type="ECO:0000256" key="10">
    <source>
        <dbReference type="ARBA" id="ARBA00023157"/>
    </source>
</evidence>
<dbReference type="EMBL" id="CAWYQH010000079">
    <property type="protein sequence ID" value="CAK8681186.1"/>
    <property type="molecule type" value="Genomic_DNA"/>
</dbReference>
<evidence type="ECO:0000256" key="12">
    <source>
        <dbReference type="ARBA" id="ARBA00023224"/>
    </source>
</evidence>
<keyword evidence="9 13" id="KW-0472">Membrane</keyword>
<feature type="transmembrane region" description="Helical" evidence="13">
    <location>
        <begin position="202"/>
        <end position="219"/>
    </location>
</feature>
<feature type="transmembrane region" description="Helical" evidence="13">
    <location>
        <begin position="85"/>
        <end position="112"/>
    </location>
</feature>
<evidence type="ECO:0000259" key="14">
    <source>
        <dbReference type="PROSITE" id="PS50262"/>
    </source>
</evidence>
<dbReference type="InterPro" id="IPR017452">
    <property type="entry name" value="GPCR_Rhodpsn_7TM"/>
</dbReference>
<dbReference type="Pfam" id="PF00001">
    <property type="entry name" value="7tm_1"/>
    <property type="match status" value="1"/>
</dbReference>
<name>A0ABP0FRA8_CLALP</name>
<dbReference type="PRINTS" id="PR00238">
    <property type="entry name" value="OPSIN"/>
</dbReference>
<comment type="similarity">
    <text evidence="13">Belongs to the G-protein coupled receptor 1 family. Opsin subfamily.</text>
</comment>
<gene>
    <name evidence="15" type="ORF">CVLEPA_LOCUS11416</name>
</gene>
<keyword evidence="10" id="KW-1015">Disulfide bond</keyword>
<dbReference type="Gene3D" id="1.20.1070.10">
    <property type="entry name" value="Rhodopsin 7-helix transmembrane proteins"/>
    <property type="match status" value="1"/>
</dbReference>
<keyword evidence="8 13" id="KW-0297">G-protein coupled receptor</keyword>
<dbReference type="PROSITE" id="PS50262">
    <property type="entry name" value="G_PROTEIN_RECEP_F1_2"/>
    <property type="match status" value="1"/>
</dbReference>
<evidence type="ECO:0000313" key="16">
    <source>
        <dbReference type="Proteomes" id="UP001642483"/>
    </source>
</evidence>